<evidence type="ECO:0000256" key="1">
    <source>
        <dbReference type="ARBA" id="ARBA00004141"/>
    </source>
</evidence>
<evidence type="ECO:0000256" key="8">
    <source>
        <dbReference type="SAM" id="Phobius"/>
    </source>
</evidence>
<feature type="transmembrane region" description="Helical" evidence="8">
    <location>
        <begin position="398"/>
        <end position="418"/>
    </location>
</feature>
<name>A0A1E3KDX0_9TREE</name>
<feature type="transmembrane region" description="Helical" evidence="8">
    <location>
        <begin position="340"/>
        <end position="358"/>
    </location>
</feature>
<feature type="transmembrane region" description="Helical" evidence="8">
    <location>
        <begin position="134"/>
        <end position="157"/>
    </location>
</feature>
<reference evidence="10 11" key="1">
    <citation type="submission" date="2016-06" db="EMBL/GenBank/DDBJ databases">
        <title>Evolution of pathogenesis and genome organization in the Tremellales.</title>
        <authorList>
            <person name="Cuomo C."/>
            <person name="Litvintseva A."/>
            <person name="Heitman J."/>
            <person name="Chen Y."/>
            <person name="Sun S."/>
            <person name="Springer D."/>
            <person name="Dromer F."/>
            <person name="Young S."/>
            <person name="Zeng Q."/>
            <person name="Chapman S."/>
            <person name="Gujja S."/>
            <person name="Saif S."/>
            <person name="Birren B."/>
        </authorList>
    </citation>
    <scope>NUCLEOTIDE SEQUENCE [LARGE SCALE GENOMIC DNA]</scope>
    <source>
        <strain evidence="10 11">CBS 6273</strain>
    </source>
</reference>
<feature type="transmembrane region" description="Helical" evidence="8">
    <location>
        <begin position="272"/>
        <end position="298"/>
    </location>
</feature>
<dbReference type="InterPro" id="IPR020846">
    <property type="entry name" value="MFS_dom"/>
</dbReference>
<feature type="domain" description="Major facilitator superfamily (MFS) profile" evidence="9">
    <location>
        <begin position="43"/>
        <end position="460"/>
    </location>
</feature>
<evidence type="ECO:0000313" key="10">
    <source>
        <dbReference type="EMBL" id="ODO11290.1"/>
    </source>
</evidence>
<accession>A0A1E3KDX0</accession>
<dbReference type="GO" id="GO:0022857">
    <property type="term" value="F:transmembrane transporter activity"/>
    <property type="evidence" value="ECO:0007669"/>
    <property type="project" value="InterPro"/>
</dbReference>
<dbReference type="GO" id="GO:0016020">
    <property type="term" value="C:membrane"/>
    <property type="evidence" value="ECO:0007669"/>
    <property type="project" value="UniProtKB-SubCell"/>
</dbReference>
<feature type="transmembrane region" description="Helical" evidence="8">
    <location>
        <begin position="39"/>
        <end position="56"/>
    </location>
</feature>
<feature type="transmembrane region" description="Helical" evidence="8">
    <location>
        <begin position="205"/>
        <end position="225"/>
    </location>
</feature>
<dbReference type="InterPro" id="IPR011701">
    <property type="entry name" value="MFS"/>
</dbReference>
<keyword evidence="2" id="KW-0813">Transport</keyword>
<feature type="transmembrane region" description="Helical" evidence="8">
    <location>
        <begin position="310"/>
        <end position="328"/>
    </location>
</feature>
<evidence type="ECO:0000256" key="4">
    <source>
        <dbReference type="ARBA" id="ARBA00022989"/>
    </source>
</evidence>
<evidence type="ECO:0000256" key="5">
    <source>
        <dbReference type="ARBA" id="ARBA00023136"/>
    </source>
</evidence>
<protein>
    <recommendedName>
        <fullName evidence="9">Major facilitator superfamily (MFS) profile domain-containing protein</fullName>
    </recommendedName>
</protein>
<dbReference type="Gene3D" id="1.20.1250.20">
    <property type="entry name" value="MFS general substrate transporter like domains"/>
    <property type="match status" value="2"/>
</dbReference>
<comment type="caution">
    <text evidence="10">The sequence shown here is derived from an EMBL/GenBank/DDBJ whole genome shotgun (WGS) entry which is preliminary data.</text>
</comment>
<sequence length="503" mass="55113">MSGDTTTTVVSYADDIETRDSEHDVEDARKQDRKLRFKLDLFFMTYVVLSYTLKFLDQSNYTYAYVSGMQEDLGLYGNELTWMGTIFSIGYIIGTVPTQLLITAIRPSYLLPTVEIIWGIFVLCMAAAKSVNTIYAMRFLIGLFEASSYPGLIAVMASWYTPRELGKRVAILQSASALGAMWAGYLQAAVFAGLDGSHGLPGWKWGFIVNGCITIPVGLLGYFLIPDSPSNTRARYLTPTDISFASSRMAKVGRAAPKGLTRATIWKVLTSWPLWAFILPYGFWVINGQAISFFSLWLKSTGRYSTVKVNLIPTGGYALEIFTAIFWAAISDATNTRWPVIVFSGLFGLFGAIVLTVWDVSFNLHFAGHILIFATIGGSALILTWVSEIAGGNAEARILIVALLNTFAYVLNAALPFAMFPSKQAPHYKYGYQISIAFWVVAILIIIPVGILSRGWASPFDVQEEVAESGRGSASQSIKEDEEGDLEEKDGGAGESVAAQKAI</sequence>
<comment type="similarity">
    <text evidence="6">Belongs to the major facilitator superfamily. Allantoate permease family.</text>
</comment>
<dbReference type="EMBL" id="MEKH01000001">
    <property type="protein sequence ID" value="ODO11290.1"/>
    <property type="molecule type" value="Genomic_DNA"/>
</dbReference>
<dbReference type="PROSITE" id="PS50850">
    <property type="entry name" value="MFS"/>
    <property type="match status" value="1"/>
</dbReference>
<proteinExistence type="inferred from homology"/>
<dbReference type="PANTHER" id="PTHR43791:SF43">
    <property type="entry name" value="MAJOR FACILITATOR SUPERFAMILY (MFS) PROFILE DOMAIN-CONTAINING PROTEIN"/>
    <property type="match status" value="1"/>
</dbReference>
<evidence type="ECO:0000259" key="9">
    <source>
        <dbReference type="PROSITE" id="PS50850"/>
    </source>
</evidence>
<dbReference type="AlphaFoldDB" id="A0A1E3KDX0"/>
<evidence type="ECO:0000256" key="3">
    <source>
        <dbReference type="ARBA" id="ARBA00022692"/>
    </source>
</evidence>
<dbReference type="OrthoDB" id="3639251at2759"/>
<evidence type="ECO:0000313" key="11">
    <source>
        <dbReference type="Proteomes" id="UP000095149"/>
    </source>
</evidence>
<comment type="subcellular location">
    <subcellularLocation>
        <location evidence="1">Membrane</location>
        <topology evidence="1">Multi-pass membrane protein</topology>
    </subcellularLocation>
</comment>
<gene>
    <name evidence="10" type="ORF">I350_00066</name>
</gene>
<feature type="transmembrane region" description="Helical" evidence="8">
    <location>
        <begin position="364"/>
        <end position="386"/>
    </location>
</feature>
<keyword evidence="4 8" id="KW-1133">Transmembrane helix</keyword>
<feature type="transmembrane region" description="Helical" evidence="8">
    <location>
        <begin position="80"/>
        <end position="102"/>
    </location>
</feature>
<dbReference type="Pfam" id="PF07690">
    <property type="entry name" value="MFS_1"/>
    <property type="match status" value="1"/>
</dbReference>
<keyword evidence="5 8" id="KW-0472">Membrane</keyword>
<dbReference type="PANTHER" id="PTHR43791">
    <property type="entry name" value="PERMEASE-RELATED"/>
    <property type="match status" value="1"/>
</dbReference>
<evidence type="ECO:0000256" key="2">
    <source>
        <dbReference type="ARBA" id="ARBA00022448"/>
    </source>
</evidence>
<dbReference type="InterPro" id="IPR036259">
    <property type="entry name" value="MFS_trans_sf"/>
</dbReference>
<keyword evidence="3 8" id="KW-0812">Transmembrane</keyword>
<feature type="transmembrane region" description="Helical" evidence="8">
    <location>
        <begin position="109"/>
        <end position="128"/>
    </location>
</feature>
<dbReference type="Proteomes" id="UP000095149">
    <property type="component" value="Unassembled WGS sequence"/>
</dbReference>
<feature type="transmembrane region" description="Helical" evidence="8">
    <location>
        <begin position="430"/>
        <end position="452"/>
    </location>
</feature>
<evidence type="ECO:0000256" key="7">
    <source>
        <dbReference type="SAM" id="MobiDB-lite"/>
    </source>
</evidence>
<dbReference type="SUPFAM" id="SSF103473">
    <property type="entry name" value="MFS general substrate transporter"/>
    <property type="match status" value="1"/>
</dbReference>
<evidence type="ECO:0000256" key="6">
    <source>
        <dbReference type="ARBA" id="ARBA00037968"/>
    </source>
</evidence>
<feature type="transmembrane region" description="Helical" evidence="8">
    <location>
        <begin position="169"/>
        <end position="193"/>
    </location>
</feature>
<organism evidence="10 11">
    <name type="scientific">Cryptococcus amylolentus CBS 6273</name>
    <dbReference type="NCBI Taxonomy" id="1296118"/>
    <lineage>
        <taxon>Eukaryota</taxon>
        <taxon>Fungi</taxon>
        <taxon>Dikarya</taxon>
        <taxon>Basidiomycota</taxon>
        <taxon>Agaricomycotina</taxon>
        <taxon>Tremellomycetes</taxon>
        <taxon>Tremellales</taxon>
        <taxon>Cryptococcaceae</taxon>
        <taxon>Cryptococcus</taxon>
    </lineage>
</organism>
<dbReference type="FunFam" id="1.20.1250.20:FF:000065">
    <property type="entry name" value="Putative MFS pantothenate transporter"/>
    <property type="match status" value="1"/>
</dbReference>
<feature type="region of interest" description="Disordered" evidence="7">
    <location>
        <begin position="467"/>
        <end position="503"/>
    </location>
</feature>